<organism evidence="2 3">
    <name type="scientific">Sessilibacter corallicola</name>
    <dbReference type="NCBI Taxonomy" id="2904075"/>
    <lineage>
        <taxon>Bacteria</taxon>
        <taxon>Pseudomonadati</taxon>
        <taxon>Pseudomonadota</taxon>
        <taxon>Gammaproteobacteria</taxon>
        <taxon>Cellvibrionales</taxon>
        <taxon>Cellvibrionaceae</taxon>
        <taxon>Sessilibacter</taxon>
    </lineage>
</organism>
<keyword evidence="3" id="KW-1185">Reference proteome</keyword>
<feature type="region of interest" description="Disordered" evidence="1">
    <location>
        <begin position="107"/>
        <end position="137"/>
    </location>
</feature>
<comment type="caution">
    <text evidence="2">The sequence shown here is derived from an EMBL/GenBank/DDBJ whole genome shotgun (WGS) entry which is preliminary data.</text>
</comment>
<evidence type="ECO:0000313" key="3">
    <source>
        <dbReference type="Proteomes" id="UP001465153"/>
    </source>
</evidence>
<evidence type="ECO:0000313" key="2">
    <source>
        <dbReference type="EMBL" id="GAA6169487.1"/>
    </source>
</evidence>
<feature type="compositionally biased region" description="Acidic residues" evidence="1">
    <location>
        <begin position="116"/>
        <end position="126"/>
    </location>
</feature>
<evidence type="ECO:0000256" key="1">
    <source>
        <dbReference type="SAM" id="MobiDB-lite"/>
    </source>
</evidence>
<dbReference type="Proteomes" id="UP001465153">
    <property type="component" value="Unassembled WGS sequence"/>
</dbReference>
<protein>
    <recommendedName>
        <fullName evidence="4">Ribosomal subunit interface protein</fullName>
    </recommendedName>
</protein>
<reference evidence="2 3" key="1">
    <citation type="submission" date="2024-04" db="EMBL/GenBank/DDBJ databases">
        <title>Draft genome sequence of Sessilibacter corallicola NBRC 116591.</title>
        <authorList>
            <person name="Miyakawa T."/>
            <person name="Kusuya Y."/>
            <person name="Miura T."/>
        </authorList>
    </citation>
    <scope>NUCLEOTIDE SEQUENCE [LARGE SCALE GENOMIC DNA]</scope>
    <source>
        <strain evidence="2 3">KU-00831-HH</strain>
    </source>
</reference>
<proteinExistence type="predicted"/>
<sequence>MLIKIHTPTFPQTNALSNYVDAKIRLALGLYRDKIRVVDVFLTDENGPKGGNDMRCKIVVKADRYPLTITQETADDIYDSINNCSHRIKRAVGRRFDRALQRRKSHAGFELMEQSSEQESEQESDPFESQPINTGAA</sequence>
<dbReference type="Gene3D" id="3.30.160.100">
    <property type="entry name" value="Ribosome hibernation promotion factor-like"/>
    <property type="match status" value="1"/>
</dbReference>
<dbReference type="EMBL" id="BAABWN010000012">
    <property type="protein sequence ID" value="GAA6169487.1"/>
    <property type="molecule type" value="Genomic_DNA"/>
</dbReference>
<dbReference type="InterPro" id="IPR036567">
    <property type="entry name" value="RHF-like"/>
</dbReference>
<dbReference type="Pfam" id="PF02482">
    <property type="entry name" value="Ribosomal_S30AE"/>
    <property type="match status" value="1"/>
</dbReference>
<dbReference type="InterPro" id="IPR003489">
    <property type="entry name" value="RHF/RaiA"/>
</dbReference>
<accession>A0ABQ0AD61</accession>
<dbReference type="SUPFAM" id="SSF69754">
    <property type="entry name" value="Ribosome binding protein Y (YfiA homologue)"/>
    <property type="match status" value="1"/>
</dbReference>
<name>A0ABQ0AD61_9GAMM</name>
<gene>
    <name evidence="2" type="ORF">NBRC116591_32980</name>
</gene>
<evidence type="ECO:0008006" key="4">
    <source>
        <dbReference type="Google" id="ProtNLM"/>
    </source>
</evidence>
<dbReference type="RefSeq" id="WP_353303999.1">
    <property type="nucleotide sequence ID" value="NZ_BAABWN010000012.1"/>
</dbReference>